<dbReference type="Proteomes" id="UP000276133">
    <property type="component" value="Unassembled WGS sequence"/>
</dbReference>
<comment type="caution">
    <text evidence="2">The sequence shown here is derived from an EMBL/GenBank/DDBJ whole genome shotgun (WGS) entry which is preliminary data.</text>
</comment>
<sequence>MDCIEFWKKNSPKYPILYEFFLVYGGAAASSSPSDRLFSLTGYQVWDRRNKISSERVEFCSLGTMSKFGFILYGTNGIEAINKLITNYSKRNIKI</sequence>
<reference evidence="2 3" key="1">
    <citation type="journal article" date="2018" name="Sci. Rep.">
        <title>Genomic signatures of local adaptation to the degree of environmental predictability in rotifers.</title>
        <authorList>
            <person name="Franch-Gras L."/>
            <person name="Hahn C."/>
            <person name="Garcia-Roger E.M."/>
            <person name="Carmona M.J."/>
            <person name="Serra M."/>
            <person name="Gomez A."/>
        </authorList>
    </citation>
    <scope>NUCLEOTIDE SEQUENCE [LARGE SCALE GENOMIC DNA]</scope>
    <source>
        <strain evidence="2">HYR1</strain>
    </source>
</reference>
<accession>A0A3M7P9F7</accession>
<evidence type="ECO:0000259" key="1">
    <source>
        <dbReference type="Pfam" id="PF05699"/>
    </source>
</evidence>
<evidence type="ECO:0000313" key="2">
    <source>
        <dbReference type="EMBL" id="RMZ95367.1"/>
    </source>
</evidence>
<dbReference type="OrthoDB" id="1607513at2759"/>
<feature type="domain" description="HAT C-terminal dimerisation" evidence="1">
    <location>
        <begin position="1"/>
        <end position="58"/>
    </location>
</feature>
<dbReference type="InterPro" id="IPR012337">
    <property type="entry name" value="RNaseH-like_sf"/>
</dbReference>
<dbReference type="InterPro" id="IPR008906">
    <property type="entry name" value="HATC_C_dom"/>
</dbReference>
<evidence type="ECO:0000313" key="3">
    <source>
        <dbReference type="Proteomes" id="UP000276133"/>
    </source>
</evidence>
<dbReference type="SUPFAM" id="SSF53098">
    <property type="entry name" value="Ribonuclease H-like"/>
    <property type="match status" value="1"/>
</dbReference>
<organism evidence="2 3">
    <name type="scientific">Brachionus plicatilis</name>
    <name type="common">Marine rotifer</name>
    <name type="synonym">Brachionus muelleri</name>
    <dbReference type="NCBI Taxonomy" id="10195"/>
    <lineage>
        <taxon>Eukaryota</taxon>
        <taxon>Metazoa</taxon>
        <taxon>Spiralia</taxon>
        <taxon>Gnathifera</taxon>
        <taxon>Rotifera</taxon>
        <taxon>Eurotatoria</taxon>
        <taxon>Monogononta</taxon>
        <taxon>Pseudotrocha</taxon>
        <taxon>Ploima</taxon>
        <taxon>Brachionidae</taxon>
        <taxon>Brachionus</taxon>
    </lineage>
</organism>
<dbReference type="AlphaFoldDB" id="A0A3M7P9F7"/>
<keyword evidence="3" id="KW-1185">Reference proteome</keyword>
<dbReference type="GO" id="GO:0046983">
    <property type="term" value="F:protein dimerization activity"/>
    <property type="evidence" value="ECO:0007669"/>
    <property type="project" value="InterPro"/>
</dbReference>
<protein>
    <recommendedName>
        <fullName evidence="1">HAT C-terminal dimerisation domain-containing protein</fullName>
    </recommendedName>
</protein>
<dbReference type="EMBL" id="REGN01012461">
    <property type="protein sequence ID" value="RMZ95367.1"/>
    <property type="molecule type" value="Genomic_DNA"/>
</dbReference>
<proteinExistence type="predicted"/>
<name>A0A3M7P9F7_BRAPC</name>
<dbReference type="Pfam" id="PF05699">
    <property type="entry name" value="Dimer_Tnp_hAT"/>
    <property type="match status" value="1"/>
</dbReference>
<gene>
    <name evidence="2" type="ORF">BpHYR1_025971</name>
</gene>